<evidence type="ECO:0000259" key="5">
    <source>
        <dbReference type="SMART" id="SM01131"/>
    </source>
</evidence>
<evidence type="ECO:0000313" key="6">
    <source>
        <dbReference type="EMBL" id="KAF5365342.1"/>
    </source>
</evidence>
<keyword evidence="7" id="KW-1185">Reference proteome</keyword>
<dbReference type="AlphaFoldDB" id="A0A8H5GI07"/>
<keyword evidence="2" id="KW-0479">Metal-binding</keyword>
<dbReference type="InterPro" id="IPR038763">
    <property type="entry name" value="DHH_sf"/>
</dbReference>
<keyword evidence="3" id="KW-0378">Hydrolase</keyword>
<dbReference type="GO" id="GO:0046872">
    <property type="term" value="F:metal ion binding"/>
    <property type="evidence" value="ECO:0007669"/>
    <property type="project" value="UniProtKB-KW"/>
</dbReference>
<evidence type="ECO:0000256" key="1">
    <source>
        <dbReference type="ARBA" id="ARBA00001936"/>
    </source>
</evidence>
<dbReference type="SMART" id="SM01131">
    <property type="entry name" value="DHHA2"/>
    <property type="match status" value="1"/>
</dbReference>
<dbReference type="InterPro" id="IPR001667">
    <property type="entry name" value="DDH_dom"/>
</dbReference>
<accession>A0A8H5GI07</accession>
<dbReference type="PANTHER" id="PTHR12112:SF39">
    <property type="entry name" value="EG:152A3.5 PROTEIN (FBGN0003116_PN PROTEIN)"/>
    <property type="match status" value="1"/>
</dbReference>
<dbReference type="Pfam" id="PF01368">
    <property type="entry name" value="DHH"/>
    <property type="match status" value="1"/>
</dbReference>
<evidence type="ECO:0000256" key="3">
    <source>
        <dbReference type="ARBA" id="ARBA00022801"/>
    </source>
</evidence>
<evidence type="ECO:0000256" key="4">
    <source>
        <dbReference type="ARBA" id="ARBA00023211"/>
    </source>
</evidence>
<dbReference type="Gene3D" id="3.90.1640.10">
    <property type="entry name" value="inorganic pyrophosphatase (n-terminal core)"/>
    <property type="match status" value="1"/>
</dbReference>
<protein>
    <recommendedName>
        <fullName evidence="5">DHHA2 domain-containing protein</fullName>
    </recommendedName>
</protein>
<dbReference type="Gene3D" id="3.10.310.20">
    <property type="entry name" value="DHHA2 domain"/>
    <property type="match status" value="1"/>
</dbReference>
<comment type="cofactor">
    <cofactor evidence="1">
        <name>Mn(2+)</name>
        <dbReference type="ChEBI" id="CHEBI:29035"/>
    </cofactor>
</comment>
<name>A0A8H5GI07_9AGAR</name>
<dbReference type="SUPFAM" id="SSF64182">
    <property type="entry name" value="DHH phosphoesterases"/>
    <property type="match status" value="1"/>
</dbReference>
<proteinExistence type="predicted"/>
<evidence type="ECO:0000313" key="7">
    <source>
        <dbReference type="Proteomes" id="UP000559256"/>
    </source>
</evidence>
<comment type="caution">
    <text evidence="6">The sequence shown here is derived from an EMBL/GenBank/DDBJ whole genome shotgun (WGS) entry which is preliminary data.</text>
</comment>
<dbReference type="EMBL" id="JAACJM010000028">
    <property type="protein sequence ID" value="KAF5365342.1"/>
    <property type="molecule type" value="Genomic_DNA"/>
</dbReference>
<dbReference type="GO" id="GO:0005737">
    <property type="term" value="C:cytoplasm"/>
    <property type="evidence" value="ECO:0007669"/>
    <property type="project" value="InterPro"/>
</dbReference>
<dbReference type="InterPro" id="IPR038222">
    <property type="entry name" value="DHHA2_dom_sf"/>
</dbReference>
<gene>
    <name evidence="6" type="ORF">D9758_005388</name>
</gene>
<evidence type="ECO:0000256" key="2">
    <source>
        <dbReference type="ARBA" id="ARBA00022723"/>
    </source>
</evidence>
<dbReference type="PANTHER" id="PTHR12112">
    <property type="entry name" value="BNIP - RELATED"/>
    <property type="match status" value="1"/>
</dbReference>
<sequence>MSSNVLRRLFIISMSSRLYKTYRYLHTFSASPPTSVLAEFLSTSKKKYLEDVRAQSTPSKADEWTVVMGNEAGDLDSIASSIAYAYFQSHSNPSKPNPIIPLIQIAKDDLNLRGENIYALQLAGITSPEEQLLLLGDIPSSDFPSHQFALVDHNSLGSTFVSKDSVRPSRVLAIIDHHADEGLYTDTANPRVVQPAGSCASLITKQLFLPIAQDDQTQNQTLPKELATLLLSAILVDTDGLRPGGKAIDVDREAAAYLASIAVFNSSSSQSVSSQSLHETDSIRTLSQILLDRKQDVSHLSASELLRRDYKEYIYNVPWASQKPVSLKAGLSTVPVQIADWGLEGVLEREGESWMKERGLSVLGVLTSYRRSAKSKGKGKHEREMAWIIRTDSLEDDSIDWDTLEEKLWKGLRASEELEVKVHEEFGEGTANGERGKNLRVQVFMQNPKATRKVTAPVLKGIMESGT</sequence>
<dbReference type="OrthoDB" id="374045at2759"/>
<organism evidence="6 7">
    <name type="scientific">Tetrapyrgos nigripes</name>
    <dbReference type="NCBI Taxonomy" id="182062"/>
    <lineage>
        <taxon>Eukaryota</taxon>
        <taxon>Fungi</taxon>
        <taxon>Dikarya</taxon>
        <taxon>Basidiomycota</taxon>
        <taxon>Agaricomycotina</taxon>
        <taxon>Agaricomycetes</taxon>
        <taxon>Agaricomycetidae</taxon>
        <taxon>Agaricales</taxon>
        <taxon>Marasmiineae</taxon>
        <taxon>Marasmiaceae</taxon>
        <taxon>Tetrapyrgos</taxon>
    </lineage>
</organism>
<feature type="domain" description="DHHA2" evidence="5">
    <location>
        <begin position="287"/>
        <end position="463"/>
    </location>
</feature>
<dbReference type="Proteomes" id="UP000559256">
    <property type="component" value="Unassembled WGS sequence"/>
</dbReference>
<dbReference type="Pfam" id="PF02833">
    <property type="entry name" value="DHHA2"/>
    <property type="match status" value="1"/>
</dbReference>
<keyword evidence="4" id="KW-0464">Manganese</keyword>
<dbReference type="InterPro" id="IPR004097">
    <property type="entry name" value="DHHA2"/>
</dbReference>
<dbReference type="GO" id="GO:0004309">
    <property type="term" value="F:exopolyphosphatase activity"/>
    <property type="evidence" value="ECO:0007669"/>
    <property type="project" value="TreeGrafter"/>
</dbReference>
<reference evidence="6 7" key="1">
    <citation type="journal article" date="2020" name="ISME J.">
        <title>Uncovering the hidden diversity of litter-decomposition mechanisms in mushroom-forming fungi.</title>
        <authorList>
            <person name="Floudas D."/>
            <person name="Bentzer J."/>
            <person name="Ahren D."/>
            <person name="Johansson T."/>
            <person name="Persson P."/>
            <person name="Tunlid A."/>
        </authorList>
    </citation>
    <scope>NUCLEOTIDE SEQUENCE [LARGE SCALE GENOMIC DNA]</scope>
    <source>
        <strain evidence="6 7">CBS 291.85</strain>
    </source>
</reference>